<dbReference type="InterPro" id="IPR050465">
    <property type="entry name" value="UPF0194_transport"/>
</dbReference>
<dbReference type="SUPFAM" id="SSF111369">
    <property type="entry name" value="HlyD-like secretion proteins"/>
    <property type="match status" value="1"/>
</dbReference>
<evidence type="ECO:0000313" key="8">
    <source>
        <dbReference type="Proteomes" id="UP000260780"/>
    </source>
</evidence>
<reference evidence="7 8" key="1">
    <citation type="submission" date="2018-08" db="EMBL/GenBank/DDBJ databases">
        <title>A genome reference for cultivated species of the human gut microbiota.</title>
        <authorList>
            <person name="Zou Y."/>
            <person name="Xue W."/>
            <person name="Luo G."/>
        </authorList>
    </citation>
    <scope>NUCLEOTIDE SEQUENCE [LARGE SCALE GENOMIC DNA]</scope>
    <source>
        <strain evidence="7 8">OM08-14</strain>
    </source>
</reference>
<dbReference type="PANTHER" id="PTHR32347:SF23">
    <property type="entry name" value="BLL5650 PROTEIN"/>
    <property type="match status" value="1"/>
</dbReference>
<feature type="coiled-coil region" evidence="3">
    <location>
        <begin position="208"/>
        <end position="235"/>
    </location>
</feature>
<evidence type="ECO:0000256" key="3">
    <source>
        <dbReference type="SAM" id="Coils"/>
    </source>
</evidence>
<dbReference type="Gene3D" id="2.40.30.170">
    <property type="match status" value="1"/>
</dbReference>
<feature type="domain" description="Multidrug resistance protein MdtA-like C-terminal permuted SH3" evidence="5">
    <location>
        <begin position="346"/>
        <end position="404"/>
    </location>
</feature>
<dbReference type="Gene3D" id="2.40.420.20">
    <property type="match status" value="1"/>
</dbReference>
<keyword evidence="4" id="KW-0812">Transmembrane</keyword>
<dbReference type="GO" id="GO:0030313">
    <property type="term" value="C:cell envelope"/>
    <property type="evidence" value="ECO:0007669"/>
    <property type="project" value="UniProtKB-SubCell"/>
</dbReference>
<comment type="subcellular location">
    <subcellularLocation>
        <location evidence="1">Cell envelope</location>
    </subcellularLocation>
</comment>
<feature type="transmembrane region" description="Helical" evidence="4">
    <location>
        <begin position="16"/>
        <end position="34"/>
    </location>
</feature>
<dbReference type="EMBL" id="DYWE01000063">
    <property type="protein sequence ID" value="HJF81210.1"/>
    <property type="molecule type" value="Genomic_DNA"/>
</dbReference>
<evidence type="ECO:0000313" key="7">
    <source>
        <dbReference type="EMBL" id="RGM41449.1"/>
    </source>
</evidence>
<gene>
    <name evidence="7" type="ORF">DXC17_04970</name>
    <name evidence="6" type="ORF">K8V40_06105</name>
</gene>
<dbReference type="Proteomes" id="UP000260780">
    <property type="component" value="Unassembled WGS sequence"/>
</dbReference>
<protein>
    <submittedName>
        <fullName evidence="7">HlyD family efflux transporter periplasmic adaptor subunit</fullName>
    </submittedName>
</protein>
<dbReference type="EMBL" id="QSTF01000008">
    <property type="protein sequence ID" value="RGM41449.1"/>
    <property type="molecule type" value="Genomic_DNA"/>
</dbReference>
<dbReference type="AlphaFoldDB" id="A0A3E4WGX4"/>
<keyword evidence="4" id="KW-1133">Transmembrane helix</keyword>
<reference evidence="6" key="2">
    <citation type="journal article" date="2021" name="PeerJ">
        <title>Extensive microbial diversity within the chicken gut microbiome revealed by metagenomics and culture.</title>
        <authorList>
            <person name="Gilroy R."/>
            <person name="Ravi A."/>
            <person name="Getino M."/>
            <person name="Pursley I."/>
            <person name="Horton D.L."/>
            <person name="Alikhan N.F."/>
            <person name="Baker D."/>
            <person name="Gharbi K."/>
            <person name="Hall N."/>
            <person name="Watson M."/>
            <person name="Adriaenssens E.M."/>
            <person name="Foster-Nyarko E."/>
            <person name="Jarju S."/>
            <person name="Secka A."/>
            <person name="Antonio M."/>
            <person name="Oren A."/>
            <person name="Chaudhuri R.R."/>
            <person name="La Ragione R."/>
            <person name="Hildebrand F."/>
            <person name="Pallen M.J."/>
        </authorList>
    </citation>
    <scope>NUCLEOTIDE SEQUENCE</scope>
    <source>
        <strain evidence="6">9794</strain>
    </source>
</reference>
<accession>A0A3E4WGX4</accession>
<keyword evidence="2 3" id="KW-0175">Coiled coil</keyword>
<dbReference type="Gene3D" id="1.10.287.470">
    <property type="entry name" value="Helix hairpin bin"/>
    <property type="match status" value="1"/>
</dbReference>
<dbReference type="InterPro" id="IPR058627">
    <property type="entry name" value="MdtA-like_C"/>
</dbReference>
<dbReference type="Pfam" id="PF25967">
    <property type="entry name" value="RND-MFP_C"/>
    <property type="match status" value="1"/>
</dbReference>
<evidence type="ECO:0000256" key="4">
    <source>
        <dbReference type="SAM" id="Phobius"/>
    </source>
</evidence>
<organism evidence="7 8">
    <name type="scientific">Phocaeicola plebeius</name>
    <dbReference type="NCBI Taxonomy" id="310297"/>
    <lineage>
        <taxon>Bacteria</taxon>
        <taxon>Pseudomonadati</taxon>
        <taxon>Bacteroidota</taxon>
        <taxon>Bacteroidia</taxon>
        <taxon>Bacteroidales</taxon>
        <taxon>Bacteroidaceae</taxon>
        <taxon>Phocaeicola</taxon>
    </lineage>
</organism>
<name>A0A3E4WGX4_9BACT</name>
<evidence type="ECO:0000256" key="2">
    <source>
        <dbReference type="ARBA" id="ARBA00023054"/>
    </source>
</evidence>
<evidence type="ECO:0000259" key="5">
    <source>
        <dbReference type="Pfam" id="PF25967"/>
    </source>
</evidence>
<dbReference type="PANTHER" id="PTHR32347">
    <property type="entry name" value="EFFLUX SYSTEM COMPONENT YKNX-RELATED"/>
    <property type="match status" value="1"/>
</dbReference>
<evidence type="ECO:0000256" key="1">
    <source>
        <dbReference type="ARBA" id="ARBA00004196"/>
    </source>
</evidence>
<reference evidence="6" key="3">
    <citation type="submission" date="2021-09" db="EMBL/GenBank/DDBJ databases">
        <authorList>
            <person name="Gilroy R."/>
        </authorList>
    </citation>
    <scope>NUCLEOTIDE SEQUENCE</scope>
    <source>
        <strain evidence="6">9794</strain>
    </source>
</reference>
<sequence length="416" mass="48024">MDIQLEKKKGIQKKHLPYIGGGVVILLLLGWIIFGNHASTLKVDGKSLNIADVTYGKFNDYIRVNGQVQPISVVQLSPEEGGIVQEKVVEEGAHVKKGDVILRLSNSNLDLQILNAESELAEKQNLLRNTQVTMQQDKLNNETEKVQLDIDTRRKQRTFQQYQRLYKERLISREEYLQAKEDYEVAQKKHKLITERLVQDSIYRNIQMDQMEDNLQNMRKNVLLIRERKDKLEVRATIDGELGLLDAELGQNINAGQMVGQINDLSDFKIEAMIDEHYIDRVTNGLPATFERQGSSFNLKVRKVYPEVREGRFRTDFIFQGNRPENIRSGQTYYIDLQLGEPTESVLIPKGTFFQVTGGNWIFVVDKEGKKAYRRKIRIGRQNPQYYEVLEGLEKGERVIVSGYESYKDNEVLVLN</sequence>
<feature type="coiled-coil region" evidence="3">
    <location>
        <begin position="104"/>
        <end position="133"/>
    </location>
</feature>
<dbReference type="Gene3D" id="2.40.50.100">
    <property type="match status" value="1"/>
</dbReference>
<comment type="caution">
    <text evidence="7">The sequence shown here is derived from an EMBL/GenBank/DDBJ whole genome shotgun (WGS) entry which is preliminary data.</text>
</comment>
<keyword evidence="4" id="KW-0472">Membrane</keyword>
<dbReference type="RefSeq" id="WP_117747592.1">
    <property type="nucleotide sequence ID" value="NZ_DAWBZN010000070.1"/>
</dbReference>
<dbReference type="Proteomes" id="UP000722357">
    <property type="component" value="Unassembled WGS sequence"/>
</dbReference>
<evidence type="ECO:0000313" key="6">
    <source>
        <dbReference type="EMBL" id="HJF81210.1"/>
    </source>
</evidence>
<dbReference type="STRING" id="310297.BHV76_00030"/>
<proteinExistence type="predicted"/>